<keyword evidence="3" id="KW-1185">Reference proteome</keyword>
<dbReference type="InterPro" id="IPR018608">
    <property type="entry name" value="Gti1/Pac2"/>
</dbReference>
<evidence type="ECO:0000256" key="1">
    <source>
        <dbReference type="SAM" id="MobiDB-lite"/>
    </source>
</evidence>
<evidence type="ECO:0000313" key="3">
    <source>
        <dbReference type="Proteomes" id="UP000807342"/>
    </source>
</evidence>
<feature type="compositionally biased region" description="Basic residues" evidence="1">
    <location>
        <begin position="425"/>
        <end position="435"/>
    </location>
</feature>
<dbReference type="Pfam" id="PF09729">
    <property type="entry name" value="Gti1_Pac2"/>
    <property type="match status" value="1"/>
</dbReference>
<reference evidence="2" key="1">
    <citation type="submission" date="2020-11" db="EMBL/GenBank/DDBJ databases">
        <authorList>
            <consortium name="DOE Joint Genome Institute"/>
            <person name="Ahrendt S."/>
            <person name="Riley R."/>
            <person name="Andreopoulos W."/>
            <person name="Labutti K."/>
            <person name="Pangilinan J."/>
            <person name="Ruiz-Duenas F.J."/>
            <person name="Barrasa J.M."/>
            <person name="Sanchez-Garcia M."/>
            <person name="Camarero S."/>
            <person name="Miyauchi S."/>
            <person name="Serrano A."/>
            <person name="Linde D."/>
            <person name="Babiker R."/>
            <person name="Drula E."/>
            <person name="Ayuso-Fernandez I."/>
            <person name="Pacheco R."/>
            <person name="Padilla G."/>
            <person name="Ferreira P."/>
            <person name="Barriuso J."/>
            <person name="Kellner H."/>
            <person name="Castanera R."/>
            <person name="Alfaro M."/>
            <person name="Ramirez L."/>
            <person name="Pisabarro A.G."/>
            <person name="Kuo A."/>
            <person name="Tritt A."/>
            <person name="Lipzen A."/>
            <person name="He G."/>
            <person name="Yan M."/>
            <person name="Ng V."/>
            <person name="Cullen D."/>
            <person name="Martin F."/>
            <person name="Rosso M.-N."/>
            <person name="Henrissat B."/>
            <person name="Hibbett D."/>
            <person name="Martinez A.T."/>
            <person name="Grigoriev I.V."/>
        </authorList>
    </citation>
    <scope>NUCLEOTIDE SEQUENCE</scope>
    <source>
        <strain evidence="2">MF-IS2</strain>
    </source>
</reference>
<evidence type="ECO:0000313" key="2">
    <source>
        <dbReference type="EMBL" id="KAF9449750.1"/>
    </source>
</evidence>
<feature type="compositionally biased region" description="Polar residues" evidence="1">
    <location>
        <begin position="108"/>
        <end position="137"/>
    </location>
</feature>
<feature type="compositionally biased region" description="Basic and acidic residues" evidence="1">
    <location>
        <begin position="346"/>
        <end position="359"/>
    </location>
</feature>
<feature type="region of interest" description="Disordered" evidence="1">
    <location>
        <begin position="284"/>
        <end position="384"/>
    </location>
</feature>
<protein>
    <submittedName>
        <fullName evidence="2">Uncharacterized protein</fullName>
    </submittedName>
</protein>
<dbReference type="OrthoDB" id="5572844at2759"/>
<feature type="compositionally biased region" description="Low complexity" evidence="1">
    <location>
        <begin position="411"/>
        <end position="423"/>
    </location>
</feature>
<comment type="caution">
    <text evidence="2">The sequence shown here is derived from an EMBL/GenBank/DDBJ whole genome shotgun (WGS) entry which is preliminary data.</text>
</comment>
<dbReference type="PANTHER" id="PTHR28027">
    <property type="entry name" value="TRANSCRIPTIONAL REGULATOR MIT1"/>
    <property type="match status" value="1"/>
</dbReference>
<dbReference type="EMBL" id="MU151121">
    <property type="protein sequence ID" value="KAF9449750.1"/>
    <property type="molecule type" value="Genomic_DNA"/>
</dbReference>
<feature type="region of interest" description="Disordered" evidence="1">
    <location>
        <begin position="92"/>
        <end position="140"/>
    </location>
</feature>
<name>A0A9P5XHP8_9AGAR</name>
<feature type="region of interest" description="Disordered" evidence="1">
    <location>
        <begin position="397"/>
        <end position="465"/>
    </location>
</feature>
<organism evidence="2 3">
    <name type="scientific">Macrolepiota fuliginosa MF-IS2</name>
    <dbReference type="NCBI Taxonomy" id="1400762"/>
    <lineage>
        <taxon>Eukaryota</taxon>
        <taxon>Fungi</taxon>
        <taxon>Dikarya</taxon>
        <taxon>Basidiomycota</taxon>
        <taxon>Agaricomycotina</taxon>
        <taxon>Agaricomycetes</taxon>
        <taxon>Agaricomycetidae</taxon>
        <taxon>Agaricales</taxon>
        <taxon>Agaricineae</taxon>
        <taxon>Agaricaceae</taxon>
        <taxon>Macrolepiota</taxon>
    </lineage>
</organism>
<gene>
    <name evidence="2" type="ORF">P691DRAFT_811912</name>
</gene>
<dbReference type="Proteomes" id="UP000807342">
    <property type="component" value="Unassembled WGS sequence"/>
</dbReference>
<feature type="compositionally biased region" description="Basic and acidic residues" evidence="1">
    <location>
        <begin position="397"/>
        <end position="410"/>
    </location>
</feature>
<dbReference type="PANTHER" id="PTHR28027:SF2">
    <property type="entry name" value="TRANSCRIPTIONAL REGULATOR MIT1"/>
    <property type="match status" value="1"/>
</dbReference>
<feature type="compositionally biased region" description="Polar residues" evidence="1">
    <location>
        <begin position="310"/>
        <end position="335"/>
    </location>
</feature>
<dbReference type="GO" id="GO:0003677">
    <property type="term" value="F:DNA binding"/>
    <property type="evidence" value="ECO:0007669"/>
    <property type="project" value="TreeGrafter"/>
</dbReference>
<feature type="compositionally biased region" description="Polar residues" evidence="1">
    <location>
        <begin position="436"/>
        <end position="449"/>
    </location>
</feature>
<accession>A0A9P5XHP8</accession>
<proteinExistence type="predicted"/>
<dbReference type="AlphaFoldDB" id="A0A9P5XHP8"/>
<sequence>MSSNPDVPPFIGYVETTVHALRLIHAARQGVIPRITRRLNDSERRTMIKSGAVFVFSVEESGIKRWTDGLLWSPSRIVGNFLVYREINERSSSRSGQKKPYPQDDPSSRSLTRRNSPEQLSYKSLPSGHPNNDQGTFKPNGLIKKTITVTIEGSDLHLISYYTSEDIRSGVLKRPTSRPDIMSLYMPPHIFRLTNFRVPPKVEIGPDGKPRLVCEAEDMSTPECKVEESVYHVPDTSGSPVHSLSHGHSLSHNIYGRSSASDRWAGSGAENLLSSLSVRQELPWTSPLHSSHPSLTRRRESSHLSPAEPSWSSLNTSSGRWLSSHDASNTHTSPCLEQRPRIRSGHPYEEAASLRRDPENLSPSYSHRFPGHCPNGRDTTTHRGLAWHQRDVVTDGLRDSRSHANHHHDTSFTPSPTLPFSSSGYHHHQQHHHNSTHAYNSSWSSTDNSAMEAPAALHPPPTNLTYDTTTYTTNSATMPGSGEFTNVEDM</sequence>